<dbReference type="InterPro" id="IPR036574">
    <property type="entry name" value="Scorpion_toxin-like_sf"/>
</dbReference>
<dbReference type="EMBL" id="JAUUTY010000006">
    <property type="protein sequence ID" value="KAK1618315.1"/>
    <property type="molecule type" value="Genomic_DNA"/>
</dbReference>
<feature type="signal peptide" evidence="3">
    <location>
        <begin position="1"/>
        <end position="25"/>
    </location>
</feature>
<dbReference type="GO" id="GO:0006952">
    <property type="term" value="P:defense response"/>
    <property type="evidence" value="ECO:0007669"/>
    <property type="project" value="InterPro"/>
</dbReference>
<dbReference type="InterPro" id="IPR003614">
    <property type="entry name" value="Knottins"/>
</dbReference>
<evidence type="ECO:0000256" key="2">
    <source>
        <dbReference type="ARBA" id="ARBA00023157"/>
    </source>
</evidence>
<feature type="chain" id="PRO_5042049017" description="Knottins-like domain-containing protein" evidence="3">
    <location>
        <begin position="26"/>
        <end position="83"/>
    </location>
</feature>
<dbReference type="PRINTS" id="PR00288">
    <property type="entry name" value="PUROTHIONIN"/>
</dbReference>
<protein>
    <recommendedName>
        <fullName evidence="4">Knottins-like domain-containing protein</fullName>
    </recommendedName>
</protein>
<keyword evidence="1 3" id="KW-0732">Signal</keyword>
<dbReference type="PANTHER" id="PTHR33147:SF8">
    <property type="entry name" value="DEFENSIN-LIKE PROTEIN CAL1"/>
    <property type="match status" value="1"/>
</dbReference>
<name>A0AAD8RBB0_LOLMU</name>
<reference evidence="5" key="1">
    <citation type="submission" date="2023-07" db="EMBL/GenBank/DDBJ databases">
        <title>A chromosome-level genome assembly of Lolium multiflorum.</title>
        <authorList>
            <person name="Chen Y."/>
            <person name="Copetti D."/>
            <person name="Kolliker R."/>
            <person name="Studer B."/>
        </authorList>
    </citation>
    <scope>NUCLEOTIDE SEQUENCE</scope>
    <source>
        <strain evidence="5">02402/16</strain>
        <tissue evidence="5">Leaf</tissue>
    </source>
</reference>
<dbReference type="InterPro" id="IPR008176">
    <property type="entry name" value="Defensin_plant"/>
</dbReference>
<feature type="domain" description="Knottins-like" evidence="4">
    <location>
        <begin position="36"/>
        <end position="83"/>
    </location>
</feature>
<proteinExistence type="predicted"/>
<comment type="caution">
    <text evidence="5">The sequence shown here is derived from an EMBL/GenBank/DDBJ whole genome shotgun (WGS) entry which is preliminary data.</text>
</comment>
<organism evidence="5 6">
    <name type="scientific">Lolium multiflorum</name>
    <name type="common">Italian ryegrass</name>
    <name type="synonym">Lolium perenne subsp. multiflorum</name>
    <dbReference type="NCBI Taxonomy" id="4521"/>
    <lineage>
        <taxon>Eukaryota</taxon>
        <taxon>Viridiplantae</taxon>
        <taxon>Streptophyta</taxon>
        <taxon>Embryophyta</taxon>
        <taxon>Tracheophyta</taxon>
        <taxon>Spermatophyta</taxon>
        <taxon>Magnoliopsida</taxon>
        <taxon>Liliopsida</taxon>
        <taxon>Poales</taxon>
        <taxon>Poaceae</taxon>
        <taxon>BOP clade</taxon>
        <taxon>Pooideae</taxon>
        <taxon>Poodae</taxon>
        <taxon>Poeae</taxon>
        <taxon>Poeae Chloroplast Group 2 (Poeae type)</taxon>
        <taxon>Loliodinae</taxon>
        <taxon>Loliinae</taxon>
        <taxon>Lolium</taxon>
    </lineage>
</organism>
<dbReference type="AlphaFoldDB" id="A0AAD8RBB0"/>
<accession>A0AAD8RBB0</accession>
<evidence type="ECO:0000313" key="5">
    <source>
        <dbReference type="EMBL" id="KAK1618315.1"/>
    </source>
</evidence>
<dbReference type="Gene3D" id="3.30.30.10">
    <property type="entry name" value="Knottin, scorpion toxin-like"/>
    <property type="match status" value="1"/>
</dbReference>
<evidence type="ECO:0000256" key="3">
    <source>
        <dbReference type="SAM" id="SignalP"/>
    </source>
</evidence>
<keyword evidence="2" id="KW-1015">Disulfide bond</keyword>
<dbReference type="PANTHER" id="PTHR33147">
    <property type="entry name" value="DEFENSIN-LIKE PROTEIN 1"/>
    <property type="match status" value="1"/>
</dbReference>
<dbReference type="SUPFAM" id="SSF57095">
    <property type="entry name" value="Scorpion toxin-like"/>
    <property type="match status" value="1"/>
</dbReference>
<evidence type="ECO:0000313" key="6">
    <source>
        <dbReference type="Proteomes" id="UP001231189"/>
    </source>
</evidence>
<dbReference type="SMART" id="SM00505">
    <property type="entry name" value="Knot1"/>
    <property type="match status" value="1"/>
</dbReference>
<dbReference type="Pfam" id="PF00304">
    <property type="entry name" value="Gamma-thionin"/>
    <property type="match status" value="1"/>
</dbReference>
<dbReference type="PROSITE" id="PS00940">
    <property type="entry name" value="GAMMA_THIONIN"/>
    <property type="match status" value="1"/>
</dbReference>
<evidence type="ECO:0000256" key="1">
    <source>
        <dbReference type="ARBA" id="ARBA00022729"/>
    </source>
</evidence>
<evidence type="ECO:0000259" key="4">
    <source>
        <dbReference type="SMART" id="SM00505"/>
    </source>
</evidence>
<dbReference type="Proteomes" id="UP001231189">
    <property type="component" value="Unassembled WGS sequence"/>
</dbReference>
<gene>
    <name evidence="5" type="ORF">QYE76_023832</name>
</gene>
<keyword evidence="6" id="KW-1185">Reference proteome</keyword>
<sequence length="83" mass="8596">MAVSSGRAAASAALLLLLLLATELGTTTVAEAGARTCRSQSHSFKGDCTSSTNCASVCKTEGFPDGKCKTHYLVSKCFCIKDC</sequence>